<dbReference type="WBParaSite" id="GPLIN_000019700">
    <property type="protein sequence ID" value="GPLIN_000019700"/>
    <property type="gene ID" value="GPLIN_000019700"/>
</dbReference>
<reference evidence="1" key="1">
    <citation type="submission" date="2013-12" db="EMBL/GenBank/DDBJ databases">
        <authorList>
            <person name="Aslett M."/>
        </authorList>
    </citation>
    <scope>NUCLEOTIDE SEQUENCE [LARGE SCALE GENOMIC DNA]</scope>
    <source>
        <strain evidence="1">Lindley</strain>
    </source>
</reference>
<sequence>MILFLELLFSKNVGQRKGNICQKIWPLVNDNICGLGLFKSFLDYLRQFSPAILRNCPNLRLIDSFGVFPEFPAEDNAGASSDRALAKWLLNPRGDGLPKILQQLDEGAIDISTLYEDNRLLVHCPIVREEDKWAKWEKEAIELDWGRQWNCIEINFKDMDIGDGLDNAGASSRQAVAKWLLTPRGDGLPKILQWSLYSARLEGIKRSFVNASEPVNFIIRLLRSSSDGIEPQFELKNNLTEERLTLRRFNKDNWLLVRCPIMREEDKWTNWEEEAIGLQWCRQWNRIDINFKDRDIGDGMLDENAEGPSEPKKPKK</sequence>
<proteinExistence type="predicted"/>
<reference evidence="2" key="3">
    <citation type="submission" date="2016-06" db="UniProtKB">
        <authorList>
            <consortium name="WormBaseParasite"/>
        </authorList>
    </citation>
    <scope>IDENTIFICATION</scope>
</reference>
<protein>
    <submittedName>
        <fullName evidence="2">F-box protein</fullName>
    </submittedName>
</protein>
<keyword evidence="1" id="KW-1185">Reference proteome</keyword>
<name>A0A183BHW8_GLOPA</name>
<dbReference type="Proteomes" id="UP000050741">
    <property type="component" value="Unassembled WGS sequence"/>
</dbReference>
<reference evidence="1" key="2">
    <citation type="submission" date="2014-05" db="EMBL/GenBank/DDBJ databases">
        <title>The genome and life-stage specific transcriptomes of Globodera pallida elucidate key aspects of plant parasitism by a cyst nematode.</title>
        <authorList>
            <person name="Cotton J.A."/>
            <person name="Lilley C.J."/>
            <person name="Jones L.M."/>
            <person name="Kikuchi T."/>
            <person name="Reid A.J."/>
            <person name="Thorpe P."/>
            <person name="Tsai I.J."/>
            <person name="Beasley H."/>
            <person name="Blok V."/>
            <person name="Cock P.J.A."/>
            <person name="Van den Akker S.E."/>
            <person name="Holroyd N."/>
            <person name="Hunt M."/>
            <person name="Mantelin S."/>
            <person name="Naghra H."/>
            <person name="Pain A."/>
            <person name="Palomares-Rius J.E."/>
            <person name="Zarowiecki M."/>
            <person name="Berriman M."/>
            <person name="Jones J.T."/>
            <person name="Urwin P.E."/>
        </authorList>
    </citation>
    <scope>NUCLEOTIDE SEQUENCE [LARGE SCALE GENOMIC DNA]</scope>
    <source>
        <strain evidence="1">Lindley</strain>
    </source>
</reference>
<organism evidence="1 2">
    <name type="scientific">Globodera pallida</name>
    <name type="common">Potato cyst nematode worm</name>
    <name type="synonym">Heterodera pallida</name>
    <dbReference type="NCBI Taxonomy" id="36090"/>
    <lineage>
        <taxon>Eukaryota</taxon>
        <taxon>Metazoa</taxon>
        <taxon>Ecdysozoa</taxon>
        <taxon>Nematoda</taxon>
        <taxon>Chromadorea</taxon>
        <taxon>Rhabditida</taxon>
        <taxon>Tylenchina</taxon>
        <taxon>Tylenchomorpha</taxon>
        <taxon>Tylenchoidea</taxon>
        <taxon>Heteroderidae</taxon>
        <taxon>Heteroderinae</taxon>
        <taxon>Globodera</taxon>
    </lineage>
</organism>
<accession>A0A183BHW8</accession>
<evidence type="ECO:0000313" key="1">
    <source>
        <dbReference type="Proteomes" id="UP000050741"/>
    </source>
</evidence>
<evidence type="ECO:0000313" key="2">
    <source>
        <dbReference type="WBParaSite" id="GPLIN_000019700"/>
    </source>
</evidence>
<dbReference type="AlphaFoldDB" id="A0A183BHW8"/>